<protein>
    <recommendedName>
        <fullName evidence="9">Major facilitator superfamily (MFS) profile domain-containing protein</fullName>
    </recommendedName>
</protein>
<dbReference type="OrthoDB" id="2428527at2759"/>
<accession>A0A7C8IK55</accession>
<feature type="region of interest" description="Disordered" evidence="5">
    <location>
        <begin position="33"/>
        <end position="58"/>
    </location>
</feature>
<comment type="subcellular location">
    <subcellularLocation>
        <location evidence="1">Membrane</location>
        <topology evidence="1">Multi-pass membrane protein</topology>
    </subcellularLocation>
</comment>
<keyword evidence="4 6" id="KW-0472">Membrane</keyword>
<dbReference type="SUPFAM" id="SSF103473">
    <property type="entry name" value="MFS general substrate transporter"/>
    <property type="match status" value="1"/>
</dbReference>
<comment type="caution">
    <text evidence="7">The sequence shown here is derived from an EMBL/GenBank/DDBJ whole genome shotgun (WGS) entry which is preliminary data.</text>
</comment>
<evidence type="ECO:0000256" key="1">
    <source>
        <dbReference type="ARBA" id="ARBA00004141"/>
    </source>
</evidence>
<dbReference type="Proteomes" id="UP000481858">
    <property type="component" value="Unassembled WGS sequence"/>
</dbReference>
<feature type="transmembrane region" description="Helical" evidence="6">
    <location>
        <begin position="127"/>
        <end position="151"/>
    </location>
</feature>
<evidence type="ECO:0000256" key="2">
    <source>
        <dbReference type="ARBA" id="ARBA00022692"/>
    </source>
</evidence>
<evidence type="ECO:0000313" key="7">
    <source>
        <dbReference type="EMBL" id="KAF2963598.1"/>
    </source>
</evidence>
<evidence type="ECO:0008006" key="9">
    <source>
        <dbReference type="Google" id="ProtNLM"/>
    </source>
</evidence>
<evidence type="ECO:0000313" key="8">
    <source>
        <dbReference type="Proteomes" id="UP000481858"/>
    </source>
</evidence>
<proteinExistence type="predicted"/>
<feature type="transmembrane region" description="Helical" evidence="6">
    <location>
        <begin position="96"/>
        <end position="121"/>
    </location>
</feature>
<dbReference type="Gene3D" id="1.20.1250.20">
    <property type="entry name" value="MFS general substrate transporter like domains"/>
    <property type="match status" value="1"/>
</dbReference>
<keyword evidence="8" id="KW-1185">Reference proteome</keyword>
<evidence type="ECO:0000256" key="5">
    <source>
        <dbReference type="SAM" id="MobiDB-lite"/>
    </source>
</evidence>
<dbReference type="EMBL" id="WUBL01000193">
    <property type="protein sequence ID" value="KAF2963598.1"/>
    <property type="molecule type" value="Genomic_DNA"/>
</dbReference>
<feature type="transmembrane region" description="Helical" evidence="6">
    <location>
        <begin position="197"/>
        <end position="215"/>
    </location>
</feature>
<sequence length="413" mass="45737">MAFEQAMFRNSVWSHDNRDITLHNFRELETPWNNAPSRRTPHALDPVSKFSSDSDDSYEDDYDDGRAFQGLGAAFTLPTGLALLRATRPIGIRKTIIFTLYATMSPIGLMTGAFGASLIVKVAWWPWVYWAFSITLFVLGIISNVTIPLALRAHKLLPGARAVILELDIPGMITGSTSLGLFGFAWCQAQAVGWQEAYLLIILIMSGILAALFALKWEVFWILVTIGCGWSCFSIWMFYGWQFVERLRSTPPLLTTGYFAPLLAVGCLAAITTRFVLYRIGLHALFCVTMLSIMAGGAIISTMGIRQTYWQQLFISVLFMTWGVYTSVPVATLMILKTVNKKHGGIAASLVCTVAYYGMGLGLGVAGTVERNVGSILDECWFGDVRFRGLPGPGVGVVVEEERQEKTKPWLRL</sequence>
<feature type="transmembrane region" description="Helical" evidence="6">
    <location>
        <begin position="284"/>
        <end position="303"/>
    </location>
</feature>
<keyword evidence="3 6" id="KW-1133">Transmembrane helix</keyword>
<feature type="transmembrane region" description="Helical" evidence="6">
    <location>
        <begin position="259"/>
        <end position="277"/>
    </location>
</feature>
<gene>
    <name evidence="7" type="ORF">GQX73_g9964</name>
</gene>
<dbReference type="PANTHER" id="PTHR42718">
    <property type="entry name" value="MAJOR FACILITATOR SUPERFAMILY MULTIDRUG TRANSPORTER MFSC"/>
    <property type="match status" value="1"/>
</dbReference>
<feature type="transmembrane region" description="Helical" evidence="6">
    <location>
        <begin position="348"/>
        <end position="369"/>
    </location>
</feature>
<dbReference type="AlphaFoldDB" id="A0A7C8IK55"/>
<reference evidence="7 8" key="1">
    <citation type="submission" date="2019-12" db="EMBL/GenBank/DDBJ databases">
        <title>Draft genome sequence of the ascomycete Xylaria multiplex DSM 110363.</title>
        <authorList>
            <person name="Buettner E."/>
            <person name="Kellner H."/>
        </authorList>
    </citation>
    <scope>NUCLEOTIDE SEQUENCE [LARGE SCALE GENOMIC DNA]</scope>
    <source>
        <strain evidence="7 8">DSM 110363</strain>
    </source>
</reference>
<dbReference type="InterPro" id="IPR011701">
    <property type="entry name" value="MFS"/>
</dbReference>
<dbReference type="GO" id="GO:0016020">
    <property type="term" value="C:membrane"/>
    <property type="evidence" value="ECO:0007669"/>
    <property type="project" value="UniProtKB-SubCell"/>
</dbReference>
<name>A0A7C8IK55_9PEZI</name>
<dbReference type="Pfam" id="PF07690">
    <property type="entry name" value="MFS_1"/>
    <property type="match status" value="1"/>
</dbReference>
<feature type="transmembrane region" description="Helical" evidence="6">
    <location>
        <begin position="220"/>
        <end position="239"/>
    </location>
</feature>
<dbReference type="GO" id="GO:0022857">
    <property type="term" value="F:transmembrane transporter activity"/>
    <property type="evidence" value="ECO:0007669"/>
    <property type="project" value="InterPro"/>
</dbReference>
<dbReference type="InterPro" id="IPR036259">
    <property type="entry name" value="MFS_trans_sf"/>
</dbReference>
<evidence type="ECO:0000256" key="3">
    <source>
        <dbReference type="ARBA" id="ARBA00022989"/>
    </source>
</evidence>
<feature type="transmembrane region" description="Helical" evidence="6">
    <location>
        <begin position="163"/>
        <end position="185"/>
    </location>
</feature>
<dbReference type="InParanoid" id="A0A7C8IK55"/>
<feature type="transmembrane region" description="Helical" evidence="6">
    <location>
        <begin position="309"/>
        <end position="336"/>
    </location>
</feature>
<organism evidence="7 8">
    <name type="scientific">Xylaria multiplex</name>
    <dbReference type="NCBI Taxonomy" id="323545"/>
    <lineage>
        <taxon>Eukaryota</taxon>
        <taxon>Fungi</taxon>
        <taxon>Dikarya</taxon>
        <taxon>Ascomycota</taxon>
        <taxon>Pezizomycotina</taxon>
        <taxon>Sordariomycetes</taxon>
        <taxon>Xylariomycetidae</taxon>
        <taxon>Xylariales</taxon>
        <taxon>Xylariaceae</taxon>
        <taxon>Xylaria</taxon>
    </lineage>
</organism>
<keyword evidence="2 6" id="KW-0812">Transmembrane</keyword>
<evidence type="ECO:0000256" key="6">
    <source>
        <dbReference type="SAM" id="Phobius"/>
    </source>
</evidence>
<dbReference type="PANTHER" id="PTHR42718:SF1">
    <property type="entry name" value="LOW AFFINITY AMMONIUM TRANSPORTER"/>
    <property type="match status" value="1"/>
</dbReference>
<evidence type="ECO:0000256" key="4">
    <source>
        <dbReference type="ARBA" id="ARBA00023136"/>
    </source>
</evidence>